<name>A0A915D7B2_9BILA</name>
<feature type="compositionally biased region" description="Polar residues" evidence="1">
    <location>
        <begin position="29"/>
        <end position="40"/>
    </location>
</feature>
<feature type="region of interest" description="Disordered" evidence="1">
    <location>
        <begin position="104"/>
        <end position="123"/>
    </location>
</feature>
<proteinExistence type="predicted"/>
<dbReference type="WBParaSite" id="jg16303">
    <property type="protein sequence ID" value="jg16303"/>
    <property type="gene ID" value="jg16303"/>
</dbReference>
<dbReference type="Proteomes" id="UP000887574">
    <property type="component" value="Unplaced"/>
</dbReference>
<feature type="compositionally biased region" description="Basic and acidic residues" evidence="1">
    <location>
        <begin position="213"/>
        <end position="229"/>
    </location>
</feature>
<accession>A0A915D7B2</accession>
<feature type="compositionally biased region" description="Low complexity" evidence="1">
    <location>
        <begin position="78"/>
        <end position="90"/>
    </location>
</feature>
<dbReference type="AlphaFoldDB" id="A0A915D7B2"/>
<feature type="region of interest" description="Disordered" evidence="1">
    <location>
        <begin position="29"/>
        <end position="48"/>
    </location>
</feature>
<feature type="region of interest" description="Disordered" evidence="1">
    <location>
        <begin position="206"/>
        <end position="229"/>
    </location>
</feature>
<evidence type="ECO:0000256" key="1">
    <source>
        <dbReference type="SAM" id="MobiDB-lite"/>
    </source>
</evidence>
<organism evidence="2 3">
    <name type="scientific">Ditylenchus dipsaci</name>
    <dbReference type="NCBI Taxonomy" id="166011"/>
    <lineage>
        <taxon>Eukaryota</taxon>
        <taxon>Metazoa</taxon>
        <taxon>Ecdysozoa</taxon>
        <taxon>Nematoda</taxon>
        <taxon>Chromadorea</taxon>
        <taxon>Rhabditida</taxon>
        <taxon>Tylenchina</taxon>
        <taxon>Tylenchomorpha</taxon>
        <taxon>Sphaerularioidea</taxon>
        <taxon>Anguinidae</taxon>
        <taxon>Anguininae</taxon>
        <taxon>Ditylenchus</taxon>
    </lineage>
</organism>
<sequence>MPSDCCVPCPFQPTASSIQPSCCQNPPNNCGSSFQSSHPSEIQLPGGLGTITERDVDEFVDNLLERNLQRQHTKRLGQQSPPQDNNQSNNYEGVYNSKYFAVPSNNQNFHSPPKGFGASISAKSAEKSEDKAVANENQTKKEKFNPNFKFFYQFGDGDLSESKTALYHVNQLKTKQPTVISLRPSTENLLKMLNSQAHGLHMVEVPFEEDPEKDGSEDQNKTVVDKKAA</sequence>
<protein>
    <submittedName>
        <fullName evidence="3">Uncharacterized protein</fullName>
    </submittedName>
</protein>
<keyword evidence="2" id="KW-1185">Reference proteome</keyword>
<feature type="region of interest" description="Disordered" evidence="1">
    <location>
        <begin position="71"/>
        <end position="92"/>
    </location>
</feature>
<reference evidence="3" key="1">
    <citation type="submission" date="2022-11" db="UniProtKB">
        <authorList>
            <consortium name="WormBaseParasite"/>
        </authorList>
    </citation>
    <scope>IDENTIFICATION</scope>
</reference>
<evidence type="ECO:0000313" key="3">
    <source>
        <dbReference type="WBParaSite" id="jg16303"/>
    </source>
</evidence>
<evidence type="ECO:0000313" key="2">
    <source>
        <dbReference type="Proteomes" id="UP000887574"/>
    </source>
</evidence>